<dbReference type="InterPro" id="IPR002885">
    <property type="entry name" value="PPR_rpt"/>
</dbReference>
<gene>
    <name evidence="5" type="ORF">SASPL_140964</name>
</gene>
<dbReference type="GO" id="GO:0003723">
    <property type="term" value="F:RNA binding"/>
    <property type="evidence" value="ECO:0007669"/>
    <property type="project" value="InterPro"/>
</dbReference>
<dbReference type="InterPro" id="IPR046848">
    <property type="entry name" value="E_motif"/>
</dbReference>
<evidence type="ECO:0000256" key="3">
    <source>
        <dbReference type="PROSITE-ProRule" id="PRU00708"/>
    </source>
</evidence>
<dbReference type="NCBIfam" id="TIGR00756">
    <property type="entry name" value="PPR"/>
    <property type="match status" value="4"/>
</dbReference>
<dbReference type="EMBL" id="PNBA02000015">
    <property type="protein sequence ID" value="KAG6399483.1"/>
    <property type="molecule type" value="Genomic_DNA"/>
</dbReference>
<feature type="repeat" description="PPR" evidence="3">
    <location>
        <begin position="310"/>
        <end position="344"/>
    </location>
</feature>
<dbReference type="PROSITE" id="PS51375">
    <property type="entry name" value="PPR"/>
    <property type="match status" value="3"/>
</dbReference>
<protein>
    <recommendedName>
        <fullName evidence="7">Pentatricopeptide repeat-containing protein</fullName>
    </recommendedName>
</protein>
<organism evidence="5">
    <name type="scientific">Salvia splendens</name>
    <name type="common">Scarlet sage</name>
    <dbReference type="NCBI Taxonomy" id="180675"/>
    <lineage>
        <taxon>Eukaryota</taxon>
        <taxon>Viridiplantae</taxon>
        <taxon>Streptophyta</taxon>
        <taxon>Embryophyta</taxon>
        <taxon>Tracheophyta</taxon>
        <taxon>Spermatophyta</taxon>
        <taxon>Magnoliopsida</taxon>
        <taxon>eudicotyledons</taxon>
        <taxon>Gunneridae</taxon>
        <taxon>Pentapetalae</taxon>
        <taxon>asterids</taxon>
        <taxon>lamiids</taxon>
        <taxon>Lamiales</taxon>
        <taxon>Lamiaceae</taxon>
        <taxon>Nepetoideae</taxon>
        <taxon>Mentheae</taxon>
        <taxon>Salviinae</taxon>
        <taxon>Salvia</taxon>
        <taxon>Salvia subgen. Calosphace</taxon>
        <taxon>core Calosphace</taxon>
    </lineage>
</organism>
<sequence>MQTEARVGVVAEGGGPECDNDVVGGSRAAAPEANRHRPAVPRRSRQQDLYRSSHTAHHSLSEAADLLQKLSLDSQAKTIEIPDATKKASVDSGNVANGIQLERSITPQIPDFMDPTVCYYPSPAYYYTLWIPAEARKVFDEMPERDAFALSTMISTHVRAGDFDSARRVFDEMPHKNTAASNTMIHGYAEVGVVNSAEALFYAMLERDVISWTTMINCYCKREMYLQAALELFEAMNSTRTTPDNTTMATVISACAHLGALDKGKEMHMYIMQTEFDIDVYIGSALIDMYAKCGAMERALVVFFKLQEKNLFCWSSVIDGLAYNGYAEEALAMFDKMDKEKIEPTHVIFLSVLAACAHAGLVEEGRRRFSIMTSRYGILPEIEHYGCMVDLLSRVGLLEEALVLISSMRMQPNSVIWGALLGGCKLHKNLEIAQIAVDRLMILEPDNSGYYTLLVNMYAEANRWNEVAGIRGIIKVRGVEKALPGSSWIEVRKKMHQFAASDSYHPSSKQINQVLNVLDSQLKLLGDAAQLDLVVGPGGVGPGGVFCVKESATDKYELSMKDGTLMPVLFCKIHCPFICFCKPSAAHLYTSAPLKLEGSLHVVHSAFAVDKSPSVVEEGSVNGNKNSEIMLKSCIREPQGKEAGKKRVEWKDNAGKQLAEINEFEPRDGYKYDDQATILDCEASIIAIAKQEILSMKRMSAAVIVPFSDVALY</sequence>
<dbReference type="Proteomes" id="UP000298416">
    <property type="component" value="Unassembled WGS sequence"/>
</dbReference>
<feature type="compositionally biased region" description="Low complexity" evidence="4">
    <location>
        <begin position="1"/>
        <end position="10"/>
    </location>
</feature>
<dbReference type="Gene3D" id="1.25.40.10">
    <property type="entry name" value="Tetratricopeptide repeat domain"/>
    <property type="match status" value="3"/>
</dbReference>
<dbReference type="FunFam" id="1.25.40.10:FF:000280">
    <property type="entry name" value="Pentatricopeptide repeat-containing protein"/>
    <property type="match status" value="1"/>
</dbReference>
<dbReference type="InterPro" id="IPR011990">
    <property type="entry name" value="TPR-like_helical_dom_sf"/>
</dbReference>
<feature type="repeat" description="PPR" evidence="3">
    <location>
        <begin position="208"/>
        <end position="243"/>
    </location>
</feature>
<dbReference type="PANTHER" id="PTHR47926">
    <property type="entry name" value="PENTATRICOPEPTIDE REPEAT-CONTAINING PROTEIN"/>
    <property type="match status" value="1"/>
</dbReference>
<dbReference type="InterPro" id="IPR046960">
    <property type="entry name" value="PPR_At4g14850-like_plant"/>
</dbReference>
<name>A0A8X8WSP6_SALSN</name>
<comment type="caution">
    <text evidence="5">The sequence shown here is derived from an EMBL/GenBank/DDBJ whole genome shotgun (WGS) entry which is preliminary data.</text>
</comment>
<dbReference type="Pfam" id="PF20431">
    <property type="entry name" value="E_motif"/>
    <property type="match status" value="1"/>
</dbReference>
<dbReference type="Pfam" id="PF13041">
    <property type="entry name" value="PPR_2"/>
    <property type="match status" value="1"/>
</dbReference>
<dbReference type="AlphaFoldDB" id="A0A8X8WSP6"/>
<evidence type="ECO:0000256" key="1">
    <source>
        <dbReference type="ARBA" id="ARBA00022737"/>
    </source>
</evidence>
<evidence type="ECO:0000313" key="5">
    <source>
        <dbReference type="EMBL" id="KAG6399483.1"/>
    </source>
</evidence>
<reference evidence="5" key="1">
    <citation type="submission" date="2018-01" db="EMBL/GenBank/DDBJ databases">
        <authorList>
            <person name="Mao J.F."/>
        </authorList>
    </citation>
    <scope>NUCLEOTIDE SEQUENCE</scope>
    <source>
        <strain evidence="5">Huo1</strain>
        <tissue evidence="5">Leaf</tissue>
    </source>
</reference>
<keyword evidence="1" id="KW-0677">Repeat</keyword>
<evidence type="ECO:0000256" key="4">
    <source>
        <dbReference type="SAM" id="MobiDB-lite"/>
    </source>
</evidence>
<keyword evidence="6" id="KW-1185">Reference proteome</keyword>
<proteinExistence type="inferred from homology"/>
<evidence type="ECO:0008006" key="7">
    <source>
        <dbReference type="Google" id="ProtNLM"/>
    </source>
</evidence>
<dbReference type="GO" id="GO:0009451">
    <property type="term" value="P:RNA modification"/>
    <property type="evidence" value="ECO:0007669"/>
    <property type="project" value="InterPro"/>
</dbReference>
<evidence type="ECO:0000256" key="2">
    <source>
        <dbReference type="ARBA" id="ARBA00061659"/>
    </source>
</evidence>
<dbReference type="FunFam" id="1.25.40.10:FF:000031">
    <property type="entry name" value="Pentatricopeptide repeat-containing protein mitochondrial"/>
    <property type="match status" value="1"/>
</dbReference>
<feature type="repeat" description="PPR" evidence="3">
    <location>
        <begin position="146"/>
        <end position="180"/>
    </location>
</feature>
<feature type="region of interest" description="Disordered" evidence="4">
    <location>
        <begin position="1"/>
        <end position="55"/>
    </location>
</feature>
<reference evidence="5" key="2">
    <citation type="submission" date="2020-08" db="EMBL/GenBank/DDBJ databases">
        <title>Plant Genome Project.</title>
        <authorList>
            <person name="Zhang R.-G."/>
        </authorList>
    </citation>
    <scope>NUCLEOTIDE SEQUENCE</scope>
    <source>
        <strain evidence="5">Huo1</strain>
        <tissue evidence="5">Leaf</tissue>
    </source>
</reference>
<dbReference type="Pfam" id="PF01535">
    <property type="entry name" value="PPR"/>
    <property type="match status" value="4"/>
</dbReference>
<comment type="similarity">
    <text evidence="2">Belongs to the PPR family. PCMP-E subfamily.</text>
</comment>
<accession>A0A8X8WSP6</accession>
<evidence type="ECO:0000313" key="6">
    <source>
        <dbReference type="Proteomes" id="UP000298416"/>
    </source>
</evidence>
<dbReference type="PANTHER" id="PTHR47926:SF376">
    <property type="entry name" value="TETRATRICOPEPTIDE-LIKE HELICAL DOMAIN SUPERFAMILY"/>
    <property type="match status" value="1"/>
</dbReference>